<sequence length="189" mass="21802">MTPKGYITEEEFCNFLRYLNSHRTPGKALLIFYGHRSRLDNSELDIAESLEIQLFRLSAHCSHELQPLDKGLFKSLKVYWNSAVDDFGRKNPGRPLGNLQFRNLFTEAWTQATIPKNAMSGFRTTGIFPFIPQIIPETAFAPSDVSDRTPLQVILQLLALWRHPQYQQRLQHHQPATTLQYINIISECT</sequence>
<feature type="domain" description="DDE-1" evidence="1">
    <location>
        <begin position="4"/>
        <end position="81"/>
    </location>
</feature>
<protein>
    <recommendedName>
        <fullName evidence="1">DDE-1 domain-containing protein</fullName>
    </recommendedName>
</protein>
<dbReference type="Proteomes" id="UP001159363">
    <property type="component" value="Chromosome 2"/>
</dbReference>
<evidence type="ECO:0000313" key="3">
    <source>
        <dbReference type="Proteomes" id="UP001159363"/>
    </source>
</evidence>
<evidence type="ECO:0000259" key="1">
    <source>
        <dbReference type="Pfam" id="PF03184"/>
    </source>
</evidence>
<dbReference type="InterPro" id="IPR004875">
    <property type="entry name" value="DDE_SF_endonuclease_dom"/>
</dbReference>
<reference evidence="2 3" key="1">
    <citation type="submission" date="2023-02" db="EMBL/GenBank/DDBJ databases">
        <title>LHISI_Scaffold_Assembly.</title>
        <authorList>
            <person name="Stuart O.P."/>
            <person name="Cleave R."/>
            <person name="Magrath M.J.L."/>
            <person name="Mikheyev A.S."/>
        </authorList>
    </citation>
    <scope>NUCLEOTIDE SEQUENCE [LARGE SCALE GENOMIC DNA]</scope>
    <source>
        <strain evidence="2">Daus_M_001</strain>
        <tissue evidence="2">Leg muscle</tissue>
    </source>
</reference>
<organism evidence="2 3">
    <name type="scientific">Dryococelus australis</name>
    <dbReference type="NCBI Taxonomy" id="614101"/>
    <lineage>
        <taxon>Eukaryota</taxon>
        <taxon>Metazoa</taxon>
        <taxon>Ecdysozoa</taxon>
        <taxon>Arthropoda</taxon>
        <taxon>Hexapoda</taxon>
        <taxon>Insecta</taxon>
        <taxon>Pterygota</taxon>
        <taxon>Neoptera</taxon>
        <taxon>Polyneoptera</taxon>
        <taxon>Phasmatodea</taxon>
        <taxon>Verophasmatodea</taxon>
        <taxon>Anareolatae</taxon>
        <taxon>Phasmatidae</taxon>
        <taxon>Eurycanthinae</taxon>
        <taxon>Dryococelus</taxon>
    </lineage>
</organism>
<dbReference type="Pfam" id="PF03184">
    <property type="entry name" value="DDE_1"/>
    <property type="match status" value="1"/>
</dbReference>
<name>A0ABQ9IB09_9NEOP</name>
<comment type="caution">
    <text evidence="2">The sequence shown here is derived from an EMBL/GenBank/DDBJ whole genome shotgun (WGS) entry which is preliminary data.</text>
</comment>
<dbReference type="EMBL" id="JARBHB010000002">
    <property type="protein sequence ID" value="KAJ8893854.1"/>
    <property type="molecule type" value="Genomic_DNA"/>
</dbReference>
<proteinExistence type="predicted"/>
<accession>A0ABQ9IB09</accession>
<evidence type="ECO:0000313" key="2">
    <source>
        <dbReference type="EMBL" id="KAJ8893854.1"/>
    </source>
</evidence>
<gene>
    <name evidence="2" type="ORF">PR048_006455</name>
</gene>
<keyword evidence="3" id="KW-1185">Reference proteome</keyword>